<evidence type="ECO:0000313" key="5">
    <source>
        <dbReference type="Proteomes" id="UP000315289"/>
    </source>
</evidence>
<dbReference type="EMBL" id="VOAH01000011">
    <property type="protein sequence ID" value="TVP39926.1"/>
    <property type="molecule type" value="Genomic_DNA"/>
</dbReference>
<gene>
    <name evidence="4" type="ORF">NARC_110138</name>
</gene>
<keyword evidence="1" id="KW-0328">Glycosyltransferase</keyword>
<dbReference type="SUPFAM" id="SSF53448">
    <property type="entry name" value="Nucleotide-diphospho-sugar transferases"/>
    <property type="match status" value="1"/>
</dbReference>
<organism evidence="4 5">
    <name type="scientific">Candidatus Nitrosocosmicus arcticus</name>
    <dbReference type="NCBI Taxonomy" id="2035267"/>
    <lineage>
        <taxon>Archaea</taxon>
        <taxon>Nitrososphaerota</taxon>
        <taxon>Nitrososphaeria</taxon>
        <taxon>Nitrososphaerales</taxon>
        <taxon>Nitrososphaeraceae</taxon>
        <taxon>Candidatus Nitrosocosmicus</taxon>
    </lineage>
</organism>
<evidence type="ECO:0000259" key="3">
    <source>
        <dbReference type="Pfam" id="PF00535"/>
    </source>
</evidence>
<dbReference type="PANTHER" id="PTHR43630:SF1">
    <property type="entry name" value="POLY-BETA-1,6-N-ACETYL-D-GLUCOSAMINE SYNTHASE"/>
    <property type="match status" value="1"/>
</dbReference>
<dbReference type="PANTHER" id="PTHR43630">
    <property type="entry name" value="POLY-BETA-1,6-N-ACETYL-D-GLUCOSAMINE SYNTHASE"/>
    <property type="match status" value="1"/>
</dbReference>
<dbReference type="RefSeq" id="WP_144732880.1">
    <property type="nucleotide sequence ID" value="NZ_ML675587.1"/>
</dbReference>
<dbReference type="AlphaFoldDB" id="A0A557STI7"/>
<dbReference type="Gene3D" id="3.90.550.10">
    <property type="entry name" value="Spore Coat Polysaccharide Biosynthesis Protein SpsA, Chain A"/>
    <property type="match status" value="1"/>
</dbReference>
<dbReference type="Pfam" id="PF00535">
    <property type="entry name" value="Glycos_transf_2"/>
    <property type="match status" value="1"/>
</dbReference>
<accession>A0A557STI7</accession>
<protein>
    <submittedName>
        <fullName evidence="4">Glycosyl transferase family 2</fullName>
    </submittedName>
</protein>
<reference evidence="4 5" key="1">
    <citation type="journal article" date="2019" name="Front. Microbiol.">
        <title>Ammonia Oxidation by the Arctic Terrestrial Thaumarchaeote Candidatus Nitrosocosmicus arcticus Is Stimulated by Increasing Temperatures.</title>
        <authorList>
            <person name="Alves R.J.E."/>
            <person name="Kerou M."/>
            <person name="Zappe A."/>
            <person name="Bittner R."/>
            <person name="Abby S.S."/>
            <person name="Schmidt H.A."/>
            <person name="Pfeifer K."/>
            <person name="Schleper C."/>
        </authorList>
    </citation>
    <scope>NUCLEOTIDE SEQUENCE [LARGE SCALE GENOMIC DNA]</scope>
    <source>
        <strain evidence="4 5">Kfb</strain>
    </source>
</reference>
<keyword evidence="5" id="KW-1185">Reference proteome</keyword>
<keyword evidence="2 4" id="KW-0808">Transferase</keyword>
<dbReference type="InterPro" id="IPR029044">
    <property type="entry name" value="Nucleotide-diphossugar_trans"/>
</dbReference>
<dbReference type="GO" id="GO:0016757">
    <property type="term" value="F:glycosyltransferase activity"/>
    <property type="evidence" value="ECO:0007669"/>
    <property type="project" value="UniProtKB-KW"/>
</dbReference>
<evidence type="ECO:0000256" key="2">
    <source>
        <dbReference type="ARBA" id="ARBA00022679"/>
    </source>
</evidence>
<dbReference type="OrthoDB" id="43988at2157"/>
<comment type="caution">
    <text evidence="4">The sequence shown here is derived from an EMBL/GenBank/DDBJ whole genome shotgun (WGS) entry which is preliminary data.</text>
</comment>
<dbReference type="InterPro" id="IPR001173">
    <property type="entry name" value="Glyco_trans_2-like"/>
</dbReference>
<feature type="domain" description="Glycosyltransferase 2-like" evidence="3">
    <location>
        <begin position="9"/>
        <end position="135"/>
    </location>
</feature>
<evidence type="ECO:0000256" key="1">
    <source>
        <dbReference type="ARBA" id="ARBA00022676"/>
    </source>
</evidence>
<proteinExistence type="predicted"/>
<dbReference type="Proteomes" id="UP000315289">
    <property type="component" value="Unassembled WGS sequence"/>
</dbReference>
<sequence length="295" mass="33820">MNNCALTLGIITYNEEHNILKFFDSIKSQQLANKFVITEVIFVDDSNDETPNLISKIKAENPEYNIRLIHNDKRKGASQGWNTIFRNAKGRIIILLDADIEIEENCISKLSNKIGDNVGLCASNTIPKIKSTNLYACASIFIASWLRSIRMHGLSQYTTMGRALALDAHLAKEIEIPEEIIAIDLYLQCKILEMNQKVLYVDDAMIYFNPPITKHDFFSQIIRALRGHNQIKELTRKFDFDVHASLTVKEFIKNSIKYPKGSLCLLLCYMQLPICYFKDRKQVSHLWEPANSTKN</sequence>
<name>A0A557STI7_9ARCH</name>
<evidence type="ECO:0000313" key="4">
    <source>
        <dbReference type="EMBL" id="TVP39926.1"/>
    </source>
</evidence>